<keyword evidence="1" id="KW-0472">Membrane</keyword>
<keyword evidence="1" id="KW-1133">Transmembrane helix</keyword>
<accession>A0AAU2HGF1</accession>
<evidence type="ECO:0000313" key="2">
    <source>
        <dbReference type="EMBL" id="WTU45962.1"/>
    </source>
</evidence>
<evidence type="ECO:0000256" key="1">
    <source>
        <dbReference type="SAM" id="Phobius"/>
    </source>
</evidence>
<keyword evidence="1" id="KW-0812">Transmembrane</keyword>
<keyword evidence="2" id="KW-0614">Plasmid</keyword>
<dbReference type="AlphaFoldDB" id="A0AAU2HGF1"/>
<feature type="transmembrane region" description="Helical" evidence="1">
    <location>
        <begin position="22"/>
        <end position="42"/>
    </location>
</feature>
<geneLocation type="plasmid" evidence="2">
    <name>unnamed1</name>
</geneLocation>
<protein>
    <submittedName>
        <fullName evidence="2">Uncharacterized protein</fullName>
    </submittedName>
</protein>
<feature type="transmembrane region" description="Helical" evidence="1">
    <location>
        <begin position="48"/>
        <end position="67"/>
    </location>
</feature>
<proteinExistence type="predicted"/>
<sequence>MLGYAVHQDGHGAVAGDHVARLAAAVVVGNTLSCAALVVLAFTDVIPLTAAGTAFLLIGALVVAVFAEAEFVGCRRSYGHGHGAPSV</sequence>
<gene>
    <name evidence="2" type="ORF">OHV25_40025</name>
</gene>
<name>A0AAU2HGF1_9ACTN</name>
<reference evidence="2" key="1">
    <citation type="submission" date="2022-10" db="EMBL/GenBank/DDBJ databases">
        <title>The complete genomes of actinobacterial strains from the NBC collection.</title>
        <authorList>
            <person name="Joergensen T.S."/>
            <person name="Alvarez Arevalo M."/>
            <person name="Sterndorff E.B."/>
            <person name="Faurdal D."/>
            <person name="Vuksanovic O."/>
            <person name="Mourched A.-S."/>
            <person name="Charusanti P."/>
            <person name="Shaw S."/>
            <person name="Blin K."/>
            <person name="Weber T."/>
        </authorList>
    </citation>
    <scope>NUCLEOTIDE SEQUENCE</scope>
    <source>
        <strain evidence="2">NBC_00060</strain>
        <plasmid evidence="2">unnamed1</plasmid>
    </source>
</reference>
<dbReference type="EMBL" id="CP108254">
    <property type="protein sequence ID" value="WTU45962.1"/>
    <property type="molecule type" value="Genomic_DNA"/>
</dbReference>
<organism evidence="2">
    <name type="scientific">Streptomyces sp. NBC_00060</name>
    <dbReference type="NCBI Taxonomy" id="2975636"/>
    <lineage>
        <taxon>Bacteria</taxon>
        <taxon>Bacillati</taxon>
        <taxon>Actinomycetota</taxon>
        <taxon>Actinomycetes</taxon>
        <taxon>Kitasatosporales</taxon>
        <taxon>Streptomycetaceae</taxon>
        <taxon>Streptomyces</taxon>
    </lineage>
</organism>